<dbReference type="VEuPathDB" id="FungiDB:An09g02500"/>
<sequence>MGGGVRNLAGHSKRFVVSLQEYRNDLYSRHSLLAGKSHPVYRKGREVEFEIAAELHMGPRVFSAALFPSHDLEILEPFMGVTGAITLAHTTVNQRFLDLGGLCAIPAPSDFSVATADLSPSSSLFGTSACSREDASKGSFKRARCVNHLILRFDSLSLRAVSHRAYIEDGSSVFGTRIQGSIDDCIKDLVDDFMSGFLDATFEDPSSP</sequence>
<dbReference type="RefSeq" id="XP_059601337.1">
    <property type="nucleotide sequence ID" value="XM_059749666.1"/>
</dbReference>
<gene>
    <name evidence="1" type="ORF">An09g02500</name>
</gene>
<dbReference type="AlphaFoldDB" id="A0AAJ8BQ70"/>
<proteinExistence type="predicted"/>
<dbReference type="GeneID" id="84591980"/>
<evidence type="ECO:0000313" key="1">
    <source>
        <dbReference type="RefSeq" id="XP_059601337.1"/>
    </source>
</evidence>
<protein>
    <submittedName>
        <fullName evidence="1">Uncharacterized protein</fullName>
    </submittedName>
</protein>
<name>A0AAJ8BQ70_ASPNG</name>
<organism evidence="1">
    <name type="scientific">Aspergillus niger</name>
    <dbReference type="NCBI Taxonomy" id="5061"/>
    <lineage>
        <taxon>Eukaryota</taxon>
        <taxon>Fungi</taxon>
        <taxon>Dikarya</taxon>
        <taxon>Ascomycota</taxon>
        <taxon>Pezizomycotina</taxon>
        <taxon>Eurotiomycetes</taxon>
        <taxon>Eurotiomycetidae</taxon>
        <taxon>Eurotiales</taxon>
        <taxon>Aspergillaceae</taxon>
        <taxon>Aspergillus</taxon>
        <taxon>Aspergillus subgen. Circumdati</taxon>
    </lineage>
</organism>
<dbReference type="KEGG" id="ang:An09g02500"/>
<reference evidence="1" key="1">
    <citation type="submission" date="2025-02" db="EMBL/GenBank/DDBJ databases">
        <authorList>
            <consortium name="NCBI Genome Project"/>
        </authorList>
    </citation>
    <scope>NUCLEOTIDE SEQUENCE</scope>
</reference>
<accession>A0AAJ8BQ70</accession>
<reference evidence="1" key="2">
    <citation type="submission" date="2025-08" db="UniProtKB">
        <authorList>
            <consortium name="RefSeq"/>
        </authorList>
    </citation>
    <scope>IDENTIFICATION</scope>
</reference>